<comment type="caution">
    <text evidence="1">The sequence shown here is derived from an EMBL/GenBank/DDBJ whole genome shotgun (WGS) entry which is preliminary data.</text>
</comment>
<gene>
    <name evidence="1" type="ORF">NLG97_g1444</name>
</gene>
<reference evidence="1" key="1">
    <citation type="submission" date="2022-07" db="EMBL/GenBank/DDBJ databases">
        <title>Genome Sequence of Lecanicillium saksenae.</title>
        <authorList>
            <person name="Buettner E."/>
        </authorList>
    </citation>
    <scope>NUCLEOTIDE SEQUENCE</scope>
    <source>
        <strain evidence="1">VT-O1</strain>
    </source>
</reference>
<evidence type="ECO:0000313" key="2">
    <source>
        <dbReference type="Proteomes" id="UP001148737"/>
    </source>
</evidence>
<evidence type="ECO:0000313" key="1">
    <source>
        <dbReference type="EMBL" id="KAJ3498018.1"/>
    </source>
</evidence>
<name>A0ACC1R763_9HYPO</name>
<sequence length="253" mass="27835">MNKIVTASFDKNKLDVGLIRIEKATRDTFALSLQARATKVDVVPMSISAMTVDLVGPGGTFGRLDLPAFKMGFFSGDIRVHNQVIQILDMRAFQAFVSAIMQDEDLVLRLESRRATVKAIGLTATLPYKKELHLKGLANLRSTLIHAKEIGSDVIRSTFCVSNPSPFEIDLGTVMYRALNENGDVIGEQKGETFLMRGGESYFILEGHIAKPMSHGEAVFVAIDVEGDSWVKQIIGLVDIKATIPNGFKVWHV</sequence>
<accession>A0ACC1R763</accession>
<dbReference type="EMBL" id="JANAKD010000076">
    <property type="protein sequence ID" value="KAJ3498018.1"/>
    <property type="molecule type" value="Genomic_DNA"/>
</dbReference>
<dbReference type="Proteomes" id="UP001148737">
    <property type="component" value="Unassembled WGS sequence"/>
</dbReference>
<proteinExistence type="predicted"/>
<organism evidence="1 2">
    <name type="scientific">Lecanicillium saksenae</name>
    <dbReference type="NCBI Taxonomy" id="468837"/>
    <lineage>
        <taxon>Eukaryota</taxon>
        <taxon>Fungi</taxon>
        <taxon>Dikarya</taxon>
        <taxon>Ascomycota</taxon>
        <taxon>Pezizomycotina</taxon>
        <taxon>Sordariomycetes</taxon>
        <taxon>Hypocreomycetidae</taxon>
        <taxon>Hypocreales</taxon>
        <taxon>Cordycipitaceae</taxon>
        <taxon>Lecanicillium</taxon>
    </lineage>
</organism>
<keyword evidence="2" id="KW-1185">Reference proteome</keyword>
<protein>
    <submittedName>
        <fullName evidence="1">Uncharacterized protein</fullName>
    </submittedName>
</protein>